<protein>
    <recommendedName>
        <fullName evidence="5">Glycosyltransferase 61 catalytic domain-containing protein</fullName>
    </recommendedName>
</protein>
<dbReference type="GO" id="GO:0000139">
    <property type="term" value="C:Golgi membrane"/>
    <property type="evidence" value="ECO:0007669"/>
    <property type="project" value="UniProtKB-SubCell"/>
</dbReference>
<comment type="caution">
    <text evidence="6">The sequence shown here is derived from an EMBL/GenBank/DDBJ whole genome shotgun (WGS) entry which is preliminary data.</text>
</comment>
<dbReference type="OrthoDB" id="529273at2759"/>
<dbReference type="AlphaFoldDB" id="S8CTI2"/>
<feature type="non-terminal residue" evidence="6">
    <location>
        <position position="386"/>
    </location>
</feature>
<proteinExistence type="predicted"/>
<evidence type="ECO:0000313" key="6">
    <source>
        <dbReference type="EMBL" id="EPS70574.1"/>
    </source>
</evidence>
<dbReference type="PANTHER" id="PTHR20961">
    <property type="entry name" value="GLYCOSYLTRANSFERASE"/>
    <property type="match status" value="1"/>
</dbReference>
<dbReference type="InterPro" id="IPR049625">
    <property type="entry name" value="Glyco_transf_61_cat"/>
</dbReference>
<name>S8CTI2_9LAMI</name>
<gene>
    <name evidence="6" type="ORF">M569_04186</name>
</gene>
<evidence type="ECO:0000256" key="3">
    <source>
        <dbReference type="ARBA" id="ARBA00022679"/>
    </source>
</evidence>
<evidence type="ECO:0000256" key="2">
    <source>
        <dbReference type="ARBA" id="ARBA00022676"/>
    </source>
</evidence>
<keyword evidence="7" id="KW-1185">Reference proteome</keyword>
<evidence type="ECO:0000256" key="4">
    <source>
        <dbReference type="ARBA" id="ARBA00023180"/>
    </source>
</evidence>
<dbReference type="Proteomes" id="UP000015453">
    <property type="component" value="Unassembled WGS sequence"/>
</dbReference>
<reference evidence="6 7" key="1">
    <citation type="journal article" date="2013" name="BMC Genomics">
        <title>The miniature genome of a carnivorous plant Genlisea aurea contains a low number of genes and short non-coding sequences.</title>
        <authorList>
            <person name="Leushkin E.V."/>
            <person name="Sutormin R.A."/>
            <person name="Nabieva E.R."/>
            <person name="Penin A.A."/>
            <person name="Kondrashov A.S."/>
            <person name="Logacheva M.D."/>
        </authorList>
    </citation>
    <scope>NUCLEOTIDE SEQUENCE [LARGE SCALE GENOMIC DNA]</scope>
</reference>
<dbReference type="Pfam" id="PF04577">
    <property type="entry name" value="Glyco_transf_61"/>
    <property type="match status" value="1"/>
</dbReference>
<organism evidence="6 7">
    <name type="scientific">Genlisea aurea</name>
    <dbReference type="NCBI Taxonomy" id="192259"/>
    <lineage>
        <taxon>Eukaryota</taxon>
        <taxon>Viridiplantae</taxon>
        <taxon>Streptophyta</taxon>
        <taxon>Embryophyta</taxon>
        <taxon>Tracheophyta</taxon>
        <taxon>Spermatophyta</taxon>
        <taxon>Magnoliopsida</taxon>
        <taxon>eudicotyledons</taxon>
        <taxon>Gunneridae</taxon>
        <taxon>Pentapetalae</taxon>
        <taxon>asterids</taxon>
        <taxon>lamiids</taxon>
        <taxon>Lamiales</taxon>
        <taxon>Lentibulariaceae</taxon>
        <taxon>Genlisea</taxon>
    </lineage>
</organism>
<dbReference type="PANTHER" id="PTHR20961:SF5">
    <property type="entry name" value="GLYCOSYLTRANSFERASE-RELATED"/>
    <property type="match status" value="1"/>
</dbReference>
<keyword evidence="3" id="KW-0808">Transferase</keyword>
<dbReference type="EMBL" id="AUSU01001636">
    <property type="protein sequence ID" value="EPS70574.1"/>
    <property type="molecule type" value="Genomic_DNA"/>
</dbReference>
<keyword evidence="4" id="KW-0325">Glycoprotein</keyword>
<dbReference type="GO" id="GO:0016763">
    <property type="term" value="F:pentosyltransferase activity"/>
    <property type="evidence" value="ECO:0007669"/>
    <property type="project" value="UniProtKB-ARBA"/>
</dbReference>
<feature type="domain" description="Glycosyltransferase 61 catalytic" evidence="5">
    <location>
        <begin position="201"/>
        <end position="296"/>
    </location>
</feature>
<evidence type="ECO:0000256" key="1">
    <source>
        <dbReference type="ARBA" id="ARBA00004323"/>
    </source>
</evidence>
<keyword evidence="2" id="KW-0328">Glycosyltransferase</keyword>
<evidence type="ECO:0000259" key="5">
    <source>
        <dbReference type="Pfam" id="PF04577"/>
    </source>
</evidence>
<dbReference type="InterPro" id="IPR007657">
    <property type="entry name" value="Glycosyltransferase_61"/>
</dbReference>
<sequence>FIIFVLSLHDRSGETSPIVRNYSNSRSQIYEMIGDVRIHGNSSAIWVANDRDEKKVSWNVKPYARLADRNAMSGVTETKIIMNRVESLPNCTKYFHVPGMIFSVGGYAGHANHGISDVIIPLYFTSHEFNGSVMFFLLDSQPWWVSRYKLIFNALSNYETVTSGNDNEVLCFSRVIIGLDADGDECRAGPGHFSDHSMTDFARFIRNTYSLERHKVDDEKSPHRALIISRRSSRFISNQDEIAETCRRMGFEVEINEIDEEFDFIARYVNTFDVMIGLHGAGIVNMIFLPENAIVIQIIPYGLRDIARFYYQQSATDMNFRYLEHLITWEESSLSNTYPKYSQVYFNSAGNDVLGWEKFRSIYLDINVTIDMNRFEKILVKAKHLL</sequence>
<accession>S8CTI2</accession>
<evidence type="ECO:0000313" key="7">
    <source>
        <dbReference type="Proteomes" id="UP000015453"/>
    </source>
</evidence>
<feature type="non-terminal residue" evidence="6">
    <location>
        <position position="1"/>
    </location>
</feature>
<comment type="subcellular location">
    <subcellularLocation>
        <location evidence="1">Golgi apparatus membrane</location>
        <topology evidence="1">Single-pass type II membrane protein</topology>
    </subcellularLocation>
</comment>